<evidence type="ECO:0000256" key="1">
    <source>
        <dbReference type="SAM" id="Phobius"/>
    </source>
</evidence>
<dbReference type="KEGG" id="hmr:Hipma_1101"/>
<reference evidence="4" key="2">
    <citation type="submission" date="2011-03" db="EMBL/GenBank/DDBJ databases">
        <title>The complete genome of Hippea maritima DSM 10411.</title>
        <authorList>
            <consortium name="US DOE Joint Genome Institute (JGI-PGF)"/>
            <person name="Lucas S."/>
            <person name="Copeland A."/>
            <person name="Lapidus A."/>
            <person name="Bruce D."/>
            <person name="Goodwin L."/>
            <person name="Pitluck S."/>
            <person name="Peters L."/>
            <person name="Kyrpides N."/>
            <person name="Mavromatis K."/>
            <person name="Pagani I."/>
            <person name="Ivanova N."/>
            <person name="Mikhailova N."/>
            <person name="Lu M."/>
            <person name="Detter J.C."/>
            <person name="Tapia R."/>
            <person name="Han C."/>
            <person name="Land M."/>
            <person name="Hauser L."/>
            <person name="Markowitz V."/>
            <person name="Cheng J.-F."/>
            <person name="Hugenholtz P."/>
            <person name="Woyke T."/>
            <person name="Wu D."/>
            <person name="Spring S."/>
            <person name="Schroeder M."/>
            <person name="Brambilla E."/>
            <person name="Klenk H.-P."/>
            <person name="Eisen J.A."/>
        </authorList>
    </citation>
    <scope>NUCLEOTIDE SEQUENCE [LARGE SCALE GENOMIC DNA]</scope>
    <source>
        <strain evidence="4">ATCC 700847 / DSM 10411 / MH2</strain>
    </source>
</reference>
<feature type="transmembrane region" description="Helical" evidence="1">
    <location>
        <begin position="207"/>
        <end position="227"/>
    </location>
</feature>
<feature type="transmembrane region" description="Helical" evidence="1">
    <location>
        <begin position="239"/>
        <end position="263"/>
    </location>
</feature>
<dbReference type="GO" id="GO:0016020">
    <property type="term" value="C:membrane"/>
    <property type="evidence" value="ECO:0007669"/>
    <property type="project" value="InterPro"/>
</dbReference>
<feature type="domain" description="EamA" evidence="2">
    <location>
        <begin position="5"/>
        <end position="135"/>
    </location>
</feature>
<dbReference type="InParanoid" id="F2LWD3"/>
<proteinExistence type="predicted"/>
<dbReference type="PANTHER" id="PTHR22911:SF76">
    <property type="entry name" value="EAMA DOMAIN-CONTAINING PROTEIN"/>
    <property type="match status" value="1"/>
</dbReference>
<keyword evidence="4" id="KW-1185">Reference proteome</keyword>
<dbReference type="AlphaFoldDB" id="F2LWD3"/>
<feature type="transmembrane region" description="Helical" evidence="1">
    <location>
        <begin position="149"/>
        <end position="169"/>
    </location>
</feature>
<dbReference type="STRING" id="760142.Hipma_1101"/>
<feature type="transmembrane region" description="Helical" evidence="1">
    <location>
        <begin position="28"/>
        <end position="51"/>
    </location>
</feature>
<feature type="transmembrane region" description="Helical" evidence="1">
    <location>
        <begin position="90"/>
        <end position="111"/>
    </location>
</feature>
<sequence>MIRIYAVLLVGVFSVSLASIIIKLAWDVPAVIMSTYRLGISSIILLGWSTLRSKKVLPPTKKELLIAAVSGLFLSFHFISWIASIKLTSIASSVTLVSTSPIFVLLISLFIFKEKQDFKSIAAAVGAVLGSGLIAFSDSGFSVGRVDEAALLGDLFAFFGALSVAVYFLAGSFLRKNIDTFQYITLVYSFSAIFTLIFAILSGKSFIGYRGISYVYMLLLALVPQLMGHTSFNWALKHLKANAVAISTLGEPIGASILAYLFFNQKVGFLQLIGMAVVLVSIFIALKEGKK</sequence>
<protein>
    <recommendedName>
        <fullName evidence="2">EamA domain-containing protein</fullName>
    </recommendedName>
</protein>
<feature type="transmembrane region" description="Helical" evidence="1">
    <location>
        <begin position="269"/>
        <end position="286"/>
    </location>
</feature>
<keyword evidence="1" id="KW-1133">Transmembrane helix</keyword>
<dbReference type="InterPro" id="IPR037185">
    <property type="entry name" value="EmrE-like"/>
</dbReference>
<dbReference type="Proteomes" id="UP000008139">
    <property type="component" value="Chromosome"/>
</dbReference>
<dbReference type="OrthoDB" id="9790852at2"/>
<dbReference type="PANTHER" id="PTHR22911">
    <property type="entry name" value="ACYL-MALONYL CONDENSING ENZYME-RELATED"/>
    <property type="match status" value="1"/>
</dbReference>
<dbReference type="HOGENOM" id="CLU_033863_0_2_7"/>
<organism evidence="3 4">
    <name type="scientific">Hippea maritima (strain ATCC 700847 / DSM 10411 / MH2)</name>
    <dbReference type="NCBI Taxonomy" id="760142"/>
    <lineage>
        <taxon>Bacteria</taxon>
        <taxon>Pseudomonadati</taxon>
        <taxon>Campylobacterota</taxon>
        <taxon>Desulfurellia</taxon>
        <taxon>Desulfurellales</taxon>
        <taxon>Hippeaceae</taxon>
        <taxon>Hippea</taxon>
    </lineage>
</organism>
<evidence type="ECO:0000313" key="4">
    <source>
        <dbReference type="Proteomes" id="UP000008139"/>
    </source>
</evidence>
<dbReference type="SUPFAM" id="SSF103481">
    <property type="entry name" value="Multidrug resistance efflux transporter EmrE"/>
    <property type="match status" value="2"/>
</dbReference>
<evidence type="ECO:0000313" key="3">
    <source>
        <dbReference type="EMBL" id="AEA34067.1"/>
    </source>
</evidence>
<dbReference type="eggNOG" id="COG0697">
    <property type="taxonomic scope" value="Bacteria"/>
</dbReference>
<dbReference type="EMBL" id="CP002606">
    <property type="protein sequence ID" value="AEA34067.1"/>
    <property type="molecule type" value="Genomic_DNA"/>
</dbReference>
<feature type="domain" description="EamA" evidence="2">
    <location>
        <begin position="152"/>
        <end position="285"/>
    </location>
</feature>
<name>F2LWD3_HIPMA</name>
<keyword evidence="1" id="KW-0472">Membrane</keyword>
<feature type="transmembrane region" description="Helical" evidence="1">
    <location>
        <begin position="118"/>
        <end position="137"/>
    </location>
</feature>
<dbReference type="RefSeq" id="WP_013682105.1">
    <property type="nucleotide sequence ID" value="NC_015318.1"/>
</dbReference>
<evidence type="ECO:0000259" key="2">
    <source>
        <dbReference type="Pfam" id="PF00892"/>
    </source>
</evidence>
<gene>
    <name evidence="3" type="ordered locus">Hipma_1101</name>
</gene>
<feature type="transmembrane region" description="Helical" evidence="1">
    <location>
        <begin position="181"/>
        <end position="201"/>
    </location>
</feature>
<dbReference type="InterPro" id="IPR000620">
    <property type="entry name" value="EamA_dom"/>
</dbReference>
<accession>F2LWD3</accession>
<dbReference type="Pfam" id="PF00892">
    <property type="entry name" value="EamA"/>
    <property type="match status" value="2"/>
</dbReference>
<reference evidence="3 4" key="1">
    <citation type="journal article" date="2011" name="Stand. Genomic Sci.">
        <title>Complete genome sequence of the thermophilic sulfur-reducer Hippea maritima type strain (MH(2)).</title>
        <authorList>
            <person name="Huntemann M."/>
            <person name="Lu M."/>
            <person name="Nolan M."/>
            <person name="Lapidus A."/>
            <person name="Lucas S."/>
            <person name="Hammon N."/>
            <person name="Deshpande S."/>
            <person name="Cheng J.F."/>
            <person name="Tapia R."/>
            <person name="Han C."/>
            <person name="Goodwin L."/>
            <person name="Pitluck S."/>
            <person name="Liolios K."/>
            <person name="Pagani I."/>
            <person name="Ivanova N."/>
            <person name="Ovchinikova G."/>
            <person name="Pati A."/>
            <person name="Chen A."/>
            <person name="Palaniappan K."/>
            <person name="Land M."/>
            <person name="Hauser L."/>
            <person name="Jeffries C.D."/>
            <person name="Detter J.C."/>
            <person name="Brambilla E.M."/>
            <person name="Rohde M."/>
            <person name="Spring S."/>
            <person name="Goker M."/>
            <person name="Woyke T."/>
            <person name="Bristow J."/>
            <person name="Eisen J.A."/>
            <person name="Markowitz V."/>
            <person name="Hugenholtz P."/>
            <person name="Kyrpides N.C."/>
            <person name="Klenk H.P."/>
            <person name="Mavromatis K."/>
        </authorList>
    </citation>
    <scope>NUCLEOTIDE SEQUENCE [LARGE SCALE GENOMIC DNA]</scope>
    <source>
        <strain evidence="4">ATCC 700847 / DSM 10411 / MH2</strain>
    </source>
</reference>
<feature type="transmembrane region" description="Helical" evidence="1">
    <location>
        <begin position="63"/>
        <end position="84"/>
    </location>
</feature>
<keyword evidence="1" id="KW-0812">Transmembrane</keyword>